<keyword evidence="2" id="KW-0808">Transferase</keyword>
<evidence type="ECO:0000259" key="1">
    <source>
        <dbReference type="Pfam" id="PF05050"/>
    </source>
</evidence>
<dbReference type="GO" id="GO:0016197">
    <property type="term" value="P:endosomal transport"/>
    <property type="evidence" value="ECO:0007669"/>
    <property type="project" value="TreeGrafter"/>
</dbReference>
<dbReference type="PANTHER" id="PTHR34009">
    <property type="entry name" value="PROTEIN STAR"/>
    <property type="match status" value="1"/>
</dbReference>
<organism evidence="2 3">
    <name type="scientific">Homarus americanus</name>
    <name type="common">American lobster</name>
    <dbReference type="NCBI Taxonomy" id="6706"/>
    <lineage>
        <taxon>Eukaryota</taxon>
        <taxon>Metazoa</taxon>
        <taxon>Ecdysozoa</taxon>
        <taxon>Arthropoda</taxon>
        <taxon>Crustacea</taxon>
        <taxon>Multicrustacea</taxon>
        <taxon>Malacostraca</taxon>
        <taxon>Eumalacostraca</taxon>
        <taxon>Eucarida</taxon>
        <taxon>Decapoda</taxon>
        <taxon>Pleocyemata</taxon>
        <taxon>Astacidea</taxon>
        <taxon>Nephropoidea</taxon>
        <taxon>Nephropidae</taxon>
        <taxon>Homarus</taxon>
    </lineage>
</organism>
<keyword evidence="3" id="KW-1185">Reference proteome</keyword>
<dbReference type="Proteomes" id="UP000747542">
    <property type="component" value="Unassembled WGS sequence"/>
</dbReference>
<dbReference type="InterPro" id="IPR029063">
    <property type="entry name" value="SAM-dependent_MTases_sf"/>
</dbReference>
<dbReference type="EMBL" id="JAHLQT010021643">
    <property type="protein sequence ID" value="KAG7167554.1"/>
    <property type="molecule type" value="Genomic_DNA"/>
</dbReference>
<dbReference type="GO" id="GO:0005794">
    <property type="term" value="C:Golgi apparatus"/>
    <property type="evidence" value="ECO:0007669"/>
    <property type="project" value="TreeGrafter"/>
</dbReference>
<dbReference type="AlphaFoldDB" id="A0A8J5MYB8"/>
<gene>
    <name evidence="2" type="ORF">Hamer_G013029</name>
</gene>
<dbReference type="InterPro" id="IPR006342">
    <property type="entry name" value="FkbM_mtfrase"/>
</dbReference>
<keyword evidence="2" id="KW-0489">Methyltransferase</keyword>
<dbReference type="PANTHER" id="PTHR34009:SF2">
    <property type="entry name" value="PROTEIN STAR"/>
    <property type="match status" value="1"/>
</dbReference>
<feature type="domain" description="Methyltransferase FkbM" evidence="1">
    <location>
        <begin position="92"/>
        <end position="235"/>
    </location>
</feature>
<dbReference type="Pfam" id="PF05050">
    <property type="entry name" value="Methyltransf_21"/>
    <property type="match status" value="1"/>
</dbReference>
<name>A0A8J5MYB8_HOMAM</name>
<comment type="caution">
    <text evidence="2">The sequence shown here is derived from an EMBL/GenBank/DDBJ whole genome shotgun (WGS) entry which is preliminary data.</text>
</comment>
<dbReference type="Gene3D" id="3.40.50.150">
    <property type="entry name" value="Vaccinia Virus protein VP39"/>
    <property type="match status" value="1"/>
</dbReference>
<dbReference type="GO" id="GO:0005886">
    <property type="term" value="C:plasma membrane"/>
    <property type="evidence" value="ECO:0007669"/>
    <property type="project" value="TreeGrafter"/>
</dbReference>
<accession>A0A8J5MYB8</accession>
<dbReference type="GO" id="GO:0032259">
    <property type="term" value="P:methylation"/>
    <property type="evidence" value="ECO:0007669"/>
    <property type="project" value="UniProtKB-KW"/>
</dbReference>
<evidence type="ECO:0000313" key="3">
    <source>
        <dbReference type="Proteomes" id="UP000747542"/>
    </source>
</evidence>
<dbReference type="GO" id="GO:0006888">
    <property type="term" value="P:endoplasmic reticulum to Golgi vesicle-mediated transport"/>
    <property type="evidence" value="ECO:0007669"/>
    <property type="project" value="TreeGrafter"/>
</dbReference>
<proteinExistence type="predicted"/>
<dbReference type="SUPFAM" id="SSF53335">
    <property type="entry name" value="S-adenosyl-L-methionine-dependent methyltransferases"/>
    <property type="match status" value="1"/>
</dbReference>
<reference evidence="2" key="1">
    <citation type="journal article" date="2021" name="Sci. Adv.">
        <title>The American lobster genome reveals insights on longevity, neural, and immune adaptations.</title>
        <authorList>
            <person name="Polinski J.M."/>
            <person name="Zimin A.V."/>
            <person name="Clark K.F."/>
            <person name="Kohn A.B."/>
            <person name="Sadowski N."/>
            <person name="Timp W."/>
            <person name="Ptitsyn A."/>
            <person name="Khanna P."/>
            <person name="Romanova D.Y."/>
            <person name="Williams P."/>
            <person name="Greenwood S.J."/>
            <person name="Moroz L.L."/>
            <person name="Walt D.R."/>
            <person name="Bodnar A.G."/>
        </authorList>
    </citation>
    <scope>NUCLEOTIDE SEQUENCE</scope>
    <source>
        <strain evidence="2">GMGI-L3</strain>
    </source>
</reference>
<dbReference type="GO" id="GO:0008168">
    <property type="term" value="F:methyltransferase activity"/>
    <property type="evidence" value="ECO:0007669"/>
    <property type="project" value="UniProtKB-KW"/>
</dbReference>
<dbReference type="InterPro" id="IPR053202">
    <property type="entry name" value="EGF_Rcpt_Signaling_Reg"/>
</dbReference>
<protein>
    <submittedName>
        <fullName evidence="2">Putative Methyltransferase FkbM domain-containing protein 1</fullName>
    </submittedName>
</protein>
<dbReference type="GO" id="GO:0031902">
    <property type="term" value="C:late endosome membrane"/>
    <property type="evidence" value="ECO:0007669"/>
    <property type="project" value="TreeGrafter"/>
</dbReference>
<evidence type="ECO:0000313" key="2">
    <source>
        <dbReference type="EMBL" id="KAG7167554.1"/>
    </source>
</evidence>
<sequence length="290" mass="33705">MQLRLLLGWCNRKRVLRECTMMQWRDPGSPENRQVIRHLQANVLEAAQRSVVEPVTPIDLYDPPWMKIERWLAVESAIRQTMGQKRRGVFVEVGAGAGVFKSHTSWLETSRGWTGLLIEPRPDAYAQLRRRRKAVGARACVSDYGYNKKEVLWMPSGTEELPEFYREIALSRSTLMTYVANEDRLGSLRLEVQCFTLNALIIAAMGFQRPIDFLMLDTSGGEWRILETLEQLNVKSLMVKFNTDVDKTFIKETTERLNLRHYPSKLLSRNHFMFFLSENTDLNMTQWQEG</sequence>
<dbReference type="GO" id="GO:0005789">
    <property type="term" value="C:endoplasmic reticulum membrane"/>
    <property type="evidence" value="ECO:0007669"/>
    <property type="project" value="TreeGrafter"/>
</dbReference>